<evidence type="ECO:0000256" key="4">
    <source>
        <dbReference type="ARBA" id="ARBA00022837"/>
    </source>
</evidence>
<evidence type="ECO:0000256" key="3">
    <source>
        <dbReference type="ARBA" id="ARBA00022801"/>
    </source>
</evidence>
<dbReference type="Pfam" id="PF00884">
    <property type="entry name" value="Sulfatase"/>
    <property type="match status" value="1"/>
</dbReference>
<dbReference type="GO" id="GO:0004065">
    <property type="term" value="F:arylsulfatase activity"/>
    <property type="evidence" value="ECO:0007669"/>
    <property type="project" value="TreeGrafter"/>
</dbReference>
<dbReference type="STRING" id="419479.SAMN04488563_6079"/>
<organism evidence="6 7">
    <name type="scientific">Jiangella alkaliphila</name>
    <dbReference type="NCBI Taxonomy" id="419479"/>
    <lineage>
        <taxon>Bacteria</taxon>
        <taxon>Bacillati</taxon>
        <taxon>Actinomycetota</taxon>
        <taxon>Actinomycetes</taxon>
        <taxon>Jiangellales</taxon>
        <taxon>Jiangellaceae</taxon>
        <taxon>Jiangella</taxon>
    </lineage>
</organism>
<dbReference type="Gene3D" id="3.40.720.10">
    <property type="entry name" value="Alkaline Phosphatase, subunit A"/>
    <property type="match status" value="1"/>
</dbReference>
<evidence type="ECO:0000313" key="6">
    <source>
        <dbReference type="EMBL" id="SDU79864.1"/>
    </source>
</evidence>
<evidence type="ECO:0000256" key="1">
    <source>
        <dbReference type="ARBA" id="ARBA00008779"/>
    </source>
</evidence>
<dbReference type="OrthoDB" id="9777306at2"/>
<feature type="domain" description="Sulfatase N-terminal" evidence="5">
    <location>
        <begin position="12"/>
        <end position="400"/>
    </location>
</feature>
<reference evidence="7" key="1">
    <citation type="submission" date="2016-10" db="EMBL/GenBank/DDBJ databases">
        <authorList>
            <person name="Varghese N."/>
            <person name="Submissions S."/>
        </authorList>
    </citation>
    <scope>NUCLEOTIDE SEQUENCE [LARGE SCALE GENOMIC DNA]</scope>
    <source>
        <strain evidence="7">DSM 45079</strain>
    </source>
</reference>
<sequence>MSAPTTEPGQRPNILLITTDQHHYQAMGTRTPVLQTPHLDALAAGGVTVDRAYCPNPTCSPTRASILTGQYPSTHGCWALGTKLDEERTTVGQLLSRTGYSTSLIGKAHFQPLASRPDQTSLECPPILRDLDFWRTFTGPFYGFDHIELARNHADERWAGQHYAIWLEEQGIADWPAYFQNEDRSNRRTHCWDLPEDLHYTTWTAERSIAAIDRAVDAAEPFFLWSSFQDPHPPYLVSEPWASMYDPADITPPPAAAGELSRMHPWFFETQRDQPDFSPWADSPYPTHGFGRQVRDEADLRRDIAVYYGMISFVDAAVGRILEHLEARGLAHNTLVVFTTDHGHFLGHHGLTVKGPFHYEDLLRIPFLARLPGHIPAGTSTQSLTSLIDLAPTFLALAGIDAPVAMQGVNQLDAWAGGGPARDHVLVEDRFQPTTVHVRSYIGDRYKLTVYRGTDHVELFDLAEDPNELHNLAGDPEAQPLRAELMHRFVQADIARESSQYERIAPA</sequence>
<gene>
    <name evidence="6" type="ORF">SAMN04488563_6079</name>
</gene>
<dbReference type="InterPro" id="IPR024607">
    <property type="entry name" value="Sulfatase_CS"/>
</dbReference>
<keyword evidence="3" id="KW-0378">Hydrolase</keyword>
<accession>A0A1H2LGB4</accession>
<evidence type="ECO:0000259" key="5">
    <source>
        <dbReference type="Pfam" id="PF00884"/>
    </source>
</evidence>
<comment type="similarity">
    <text evidence="1">Belongs to the sulfatase family.</text>
</comment>
<dbReference type="PROSITE" id="PS00523">
    <property type="entry name" value="SULFATASE_1"/>
    <property type="match status" value="1"/>
</dbReference>
<dbReference type="PANTHER" id="PTHR42693:SF53">
    <property type="entry name" value="ENDO-4-O-SULFATASE"/>
    <property type="match status" value="1"/>
</dbReference>
<dbReference type="PANTHER" id="PTHR42693">
    <property type="entry name" value="ARYLSULFATASE FAMILY MEMBER"/>
    <property type="match status" value="1"/>
</dbReference>
<protein>
    <recommendedName>
        <fullName evidence="5">Sulfatase N-terminal domain-containing protein</fullName>
    </recommendedName>
</protein>
<dbReference type="SUPFAM" id="SSF53649">
    <property type="entry name" value="Alkaline phosphatase-like"/>
    <property type="match status" value="1"/>
</dbReference>
<keyword evidence="4" id="KW-0106">Calcium</keyword>
<evidence type="ECO:0000313" key="7">
    <source>
        <dbReference type="Proteomes" id="UP000182977"/>
    </source>
</evidence>
<keyword evidence="2" id="KW-0479">Metal-binding</keyword>
<evidence type="ECO:0000256" key="2">
    <source>
        <dbReference type="ARBA" id="ARBA00022723"/>
    </source>
</evidence>
<name>A0A1H2LGB4_9ACTN</name>
<dbReference type="GO" id="GO:0046872">
    <property type="term" value="F:metal ion binding"/>
    <property type="evidence" value="ECO:0007669"/>
    <property type="project" value="UniProtKB-KW"/>
</dbReference>
<proteinExistence type="inferred from homology"/>
<dbReference type="InterPro" id="IPR000917">
    <property type="entry name" value="Sulfatase_N"/>
</dbReference>
<dbReference type="EMBL" id="LT629791">
    <property type="protein sequence ID" value="SDU79864.1"/>
    <property type="molecule type" value="Genomic_DNA"/>
</dbReference>
<dbReference type="InterPro" id="IPR017850">
    <property type="entry name" value="Alkaline_phosphatase_core_sf"/>
</dbReference>
<keyword evidence="7" id="KW-1185">Reference proteome</keyword>
<dbReference type="AlphaFoldDB" id="A0A1H2LGB4"/>
<dbReference type="InterPro" id="IPR050738">
    <property type="entry name" value="Sulfatase"/>
</dbReference>
<dbReference type="RefSeq" id="WP_046773071.1">
    <property type="nucleotide sequence ID" value="NZ_LBMC01000100.1"/>
</dbReference>
<dbReference type="Proteomes" id="UP000182977">
    <property type="component" value="Chromosome I"/>
</dbReference>